<evidence type="ECO:0000313" key="2">
    <source>
        <dbReference type="EMBL" id="ABG59633.1"/>
    </source>
</evidence>
<accession>A0A6N4ST67</accession>
<name>A0A6N4ST67_CYTH3</name>
<protein>
    <submittedName>
        <fullName evidence="2">Uncharacterized protein</fullName>
    </submittedName>
</protein>
<keyword evidence="1" id="KW-0732">Signal</keyword>
<evidence type="ECO:0000256" key="1">
    <source>
        <dbReference type="SAM" id="SignalP"/>
    </source>
</evidence>
<evidence type="ECO:0000313" key="3">
    <source>
        <dbReference type="Proteomes" id="UP000001822"/>
    </source>
</evidence>
<gene>
    <name evidence="2" type="ordered locus">CHU_2375</name>
</gene>
<dbReference type="EMBL" id="CP000383">
    <property type="protein sequence ID" value="ABG59633.1"/>
    <property type="molecule type" value="Genomic_DNA"/>
</dbReference>
<dbReference type="Proteomes" id="UP000001822">
    <property type="component" value="Chromosome"/>
</dbReference>
<sequence length="272" mass="31414">MNVTVDKLMLVFFLSFLMVACNGSKENETRVQDSVVVMTDSLQPAGAAIYKDTQFYVPGAPVFIQLDSINTQPVTVLPIGSKLLLTYKFPEAWLSYGETGFSEPTGMNKQYKDAMHRVHEYYDAFHHGKPYLLPVIHELKYVKLHEKEDTISAGDSLVYSIKHCNYRFPDVGMYECYYAYNSGRYVRTIDYQDLYHDAAGHLILYDRKTKKAKYITIYDQKHDEVWSGSRLFLINKDHSIQLFDVDFGEEETTFSKSYTISINQNGEIVVEY</sequence>
<dbReference type="AlphaFoldDB" id="A0A6N4ST67"/>
<feature type="signal peptide" evidence="1">
    <location>
        <begin position="1"/>
        <end position="20"/>
    </location>
</feature>
<feature type="chain" id="PRO_5026996803" evidence="1">
    <location>
        <begin position="21"/>
        <end position="272"/>
    </location>
</feature>
<dbReference type="RefSeq" id="WP_011585747.1">
    <property type="nucleotide sequence ID" value="NC_008255.1"/>
</dbReference>
<keyword evidence="3" id="KW-1185">Reference proteome</keyword>
<dbReference type="KEGG" id="chu:CHU_2375"/>
<dbReference type="PROSITE" id="PS51257">
    <property type="entry name" value="PROKAR_LIPOPROTEIN"/>
    <property type="match status" value="1"/>
</dbReference>
<reference evidence="2 3" key="1">
    <citation type="journal article" date="2007" name="Appl. Environ. Microbiol.">
        <title>Genome sequence of the cellulolytic gliding bacterium Cytophaga hutchinsonii.</title>
        <authorList>
            <person name="Xie G."/>
            <person name="Bruce D.C."/>
            <person name="Challacombe J.F."/>
            <person name="Chertkov O."/>
            <person name="Detter J.C."/>
            <person name="Gilna P."/>
            <person name="Han C.S."/>
            <person name="Lucas S."/>
            <person name="Misra M."/>
            <person name="Myers G.L."/>
            <person name="Richardson P."/>
            <person name="Tapia R."/>
            <person name="Thayer N."/>
            <person name="Thompson L.S."/>
            <person name="Brettin T.S."/>
            <person name="Henrissat B."/>
            <person name="Wilson D.B."/>
            <person name="McBride M.J."/>
        </authorList>
    </citation>
    <scope>NUCLEOTIDE SEQUENCE [LARGE SCALE GENOMIC DNA]</scope>
    <source>
        <strain evidence="3">ATCC 33406 / DSM 1761 / CIP 103989 / NBRC 15051 / NCIMB 9469 / D465</strain>
    </source>
</reference>
<organism evidence="2 3">
    <name type="scientific">Cytophaga hutchinsonii (strain ATCC 33406 / DSM 1761 / CIP 103989 / NBRC 15051 / NCIMB 9469 / D465)</name>
    <dbReference type="NCBI Taxonomy" id="269798"/>
    <lineage>
        <taxon>Bacteria</taxon>
        <taxon>Pseudomonadati</taxon>
        <taxon>Bacteroidota</taxon>
        <taxon>Cytophagia</taxon>
        <taxon>Cytophagales</taxon>
        <taxon>Cytophagaceae</taxon>
        <taxon>Cytophaga</taxon>
    </lineage>
</organism>
<proteinExistence type="predicted"/>